<dbReference type="GO" id="GO:0016020">
    <property type="term" value="C:membrane"/>
    <property type="evidence" value="ECO:0007669"/>
    <property type="project" value="UniProtKB-SubCell"/>
</dbReference>
<evidence type="ECO:0000256" key="2">
    <source>
        <dbReference type="ARBA" id="ARBA00022729"/>
    </source>
</evidence>
<evidence type="ECO:0000313" key="7">
    <source>
        <dbReference type="Proteomes" id="UP000592294"/>
    </source>
</evidence>
<protein>
    <submittedName>
        <fullName evidence="6">Porin family protein</fullName>
    </submittedName>
</protein>
<dbReference type="Gene3D" id="2.40.160.20">
    <property type="match status" value="1"/>
</dbReference>
<dbReference type="PANTHER" id="PTHR34001">
    <property type="entry name" value="BLL7405 PROTEIN"/>
    <property type="match status" value="1"/>
</dbReference>
<dbReference type="RefSeq" id="WP_176976633.1">
    <property type="nucleotide sequence ID" value="NZ_JABZEO010000007.1"/>
</dbReference>
<name>A0A850RK26_9GAMM</name>
<feature type="signal peptide" evidence="4">
    <location>
        <begin position="1"/>
        <end position="25"/>
    </location>
</feature>
<evidence type="ECO:0000259" key="5">
    <source>
        <dbReference type="Pfam" id="PF13505"/>
    </source>
</evidence>
<feature type="chain" id="PRO_5032950271" evidence="4">
    <location>
        <begin position="26"/>
        <end position="220"/>
    </location>
</feature>
<organism evidence="6 7">
    <name type="scientific">Allochromatium humboldtianum</name>
    <dbReference type="NCBI Taxonomy" id="504901"/>
    <lineage>
        <taxon>Bacteria</taxon>
        <taxon>Pseudomonadati</taxon>
        <taxon>Pseudomonadota</taxon>
        <taxon>Gammaproteobacteria</taxon>
        <taxon>Chromatiales</taxon>
        <taxon>Chromatiaceae</taxon>
        <taxon>Allochromatium</taxon>
    </lineage>
</organism>
<feature type="domain" description="Outer membrane protein beta-barrel" evidence="5">
    <location>
        <begin position="27"/>
        <end position="220"/>
    </location>
</feature>
<reference evidence="6 7" key="1">
    <citation type="submission" date="2020-06" db="EMBL/GenBank/DDBJ databases">
        <title>Whole-genome sequence of Allochromatium humboldtianum DSM 21881, type strain.</title>
        <authorList>
            <person name="Kyndt J.A."/>
            <person name="Meyer T.E."/>
        </authorList>
    </citation>
    <scope>NUCLEOTIDE SEQUENCE [LARGE SCALE GENOMIC DNA]</scope>
    <source>
        <strain evidence="6 7">DSM 21881</strain>
    </source>
</reference>
<keyword evidence="7" id="KW-1185">Reference proteome</keyword>
<evidence type="ECO:0000256" key="3">
    <source>
        <dbReference type="ARBA" id="ARBA00023136"/>
    </source>
</evidence>
<dbReference type="PANTHER" id="PTHR34001:SF3">
    <property type="entry name" value="BLL7405 PROTEIN"/>
    <property type="match status" value="1"/>
</dbReference>
<comment type="subcellular location">
    <subcellularLocation>
        <location evidence="1">Membrane</location>
    </subcellularLocation>
</comment>
<evidence type="ECO:0000256" key="4">
    <source>
        <dbReference type="SAM" id="SignalP"/>
    </source>
</evidence>
<dbReference type="InterPro" id="IPR011250">
    <property type="entry name" value="OMP/PagP_B-barrel"/>
</dbReference>
<evidence type="ECO:0000256" key="1">
    <source>
        <dbReference type="ARBA" id="ARBA00004370"/>
    </source>
</evidence>
<dbReference type="InterPro" id="IPR027385">
    <property type="entry name" value="Beta-barrel_OMP"/>
</dbReference>
<dbReference type="EMBL" id="JABZEO010000007">
    <property type="protein sequence ID" value="NVZ09881.1"/>
    <property type="molecule type" value="Genomic_DNA"/>
</dbReference>
<keyword evidence="3" id="KW-0472">Membrane</keyword>
<proteinExistence type="predicted"/>
<gene>
    <name evidence="6" type="ORF">HW932_11475</name>
</gene>
<dbReference type="Proteomes" id="UP000592294">
    <property type="component" value="Unassembled WGS sequence"/>
</dbReference>
<accession>A0A850RK26</accession>
<comment type="caution">
    <text evidence="6">The sequence shown here is derived from an EMBL/GenBank/DDBJ whole genome shotgun (WGS) entry which is preliminary data.</text>
</comment>
<dbReference type="SUPFAM" id="SSF56925">
    <property type="entry name" value="OMPA-like"/>
    <property type="match status" value="1"/>
</dbReference>
<sequence>MTISRTIAGLVCGSLLILNSAQTVGAQGATVDWSGAYVGAHLGPMWGSADYSERHEPVYARDADIDGFNGGLLAGYNLQTGDLVYGIEVDLGFADVSAKADRGALHNNYSAFKLDFNSHARLRFGLASDRMLFYVAGGLAMANLTVNDVDPGWGEDESSHVGWTLGAGVERVVMDRLSLRLEYLYDNYGSQDYRLRGDGSYDGEVDLSAHTMRAAISYRF</sequence>
<dbReference type="Pfam" id="PF13505">
    <property type="entry name" value="OMP_b-brl"/>
    <property type="match status" value="1"/>
</dbReference>
<evidence type="ECO:0000313" key="6">
    <source>
        <dbReference type="EMBL" id="NVZ09881.1"/>
    </source>
</evidence>
<dbReference type="InterPro" id="IPR051692">
    <property type="entry name" value="OMP-like"/>
</dbReference>
<dbReference type="AlphaFoldDB" id="A0A850RK26"/>
<keyword evidence="2 4" id="KW-0732">Signal</keyword>